<protein>
    <submittedName>
        <fullName evidence="1">Uncharacterized protein</fullName>
    </submittedName>
</protein>
<gene>
    <name evidence="1" type="ORF">EZS28_037273</name>
</gene>
<sequence length="19" mass="1795">AGLAGAASAYINVTYPAAN</sequence>
<dbReference type="Proteomes" id="UP000324800">
    <property type="component" value="Unassembled WGS sequence"/>
</dbReference>
<evidence type="ECO:0000313" key="1">
    <source>
        <dbReference type="EMBL" id="KAA6367199.1"/>
    </source>
</evidence>
<dbReference type="EMBL" id="SNRW01018579">
    <property type="protein sequence ID" value="KAA6367199.1"/>
    <property type="molecule type" value="Genomic_DNA"/>
</dbReference>
<dbReference type="AlphaFoldDB" id="A0A5J4U9U3"/>
<organism evidence="1 2">
    <name type="scientific">Streblomastix strix</name>
    <dbReference type="NCBI Taxonomy" id="222440"/>
    <lineage>
        <taxon>Eukaryota</taxon>
        <taxon>Metamonada</taxon>
        <taxon>Preaxostyla</taxon>
        <taxon>Oxymonadida</taxon>
        <taxon>Streblomastigidae</taxon>
        <taxon>Streblomastix</taxon>
    </lineage>
</organism>
<feature type="non-terminal residue" evidence="1">
    <location>
        <position position="1"/>
    </location>
</feature>
<evidence type="ECO:0000313" key="2">
    <source>
        <dbReference type="Proteomes" id="UP000324800"/>
    </source>
</evidence>
<name>A0A5J4U9U3_9EUKA</name>
<proteinExistence type="predicted"/>
<comment type="caution">
    <text evidence="1">The sequence shown here is derived from an EMBL/GenBank/DDBJ whole genome shotgun (WGS) entry which is preliminary data.</text>
</comment>
<accession>A0A5J4U9U3</accession>
<reference evidence="1 2" key="1">
    <citation type="submission" date="2019-03" db="EMBL/GenBank/DDBJ databases">
        <title>Single cell metagenomics reveals metabolic interactions within the superorganism composed of flagellate Streblomastix strix and complex community of Bacteroidetes bacteria on its surface.</title>
        <authorList>
            <person name="Treitli S.C."/>
            <person name="Kolisko M."/>
            <person name="Husnik F."/>
            <person name="Keeling P."/>
            <person name="Hampl V."/>
        </authorList>
    </citation>
    <scope>NUCLEOTIDE SEQUENCE [LARGE SCALE GENOMIC DNA]</scope>
    <source>
        <strain evidence="1">ST1C</strain>
    </source>
</reference>